<dbReference type="Proteomes" id="UP000230233">
    <property type="component" value="Chromosome X"/>
</dbReference>
<dbReference type="EMBL" id="PDUG01000006">
    <property type="protein sequence ID" value="PIC21869.1"/>
    <property type="molecule type" value="Genomic_DNA"/>
</dbReference>
<protein>
    <submittedName>
        <fullName evidence="3">Uncharacterized protein</fullName>
    </submittedName>
</protein>
<comment type="caution">
    <text evidence="3">The sequence shown here is derived from an EMBL/GenBank/DDBJ whole genome shotgun (WGS) entry which is preliminary data.</text>
</comment>
<feature type="transmembrane region" description="Helical" evidence="2">
    <location>
        <begin position="120"/>
        <end position="140"/>
    </location>
</feature>
<dbReference type="AlphaFoldDB" id="A0A2G5T3W9"/>
<feature type="compositionally biased region" description="Low complexity" evidence="1">
    <location>
        <begin position="25"/>
        <end position="34"/>
    </location>
</feature>
<accession>A0A2G5T3W9</accession>
<evidence type="ECO:0000313" key="3">
    <source>
        <dbReference type="EMBL" id="PIC21869.1"/>
    </source>
</evidence>
<keyword evidence="2" id="KW-0812">Transmembrane</keyword>
<sequence>MFQARHHSPEAPLSATSAQAPPSLPSGISLPSTSRFNGGNATPSGDDGKLFALNSLPKNREFQKIVTLGMVHQLLPPPSHMVADNRLLQNLESMHHTSPRHRRRQAMSIRRLPSPSTGSIVVRRIVMRIIVFIYCVMIFFE</sequence>
<keyword evidence="2" id="KW-1133">Transmembrane helix</keyword>
<reference evidence="4" key="1">
    <citation type="submission" date="2017-10" db="EMBL/GenBank/DDBJ databases">
        <title>Rapid genome shrinkage in a self-fertile nematode reveals novel sperm competition proteins.</title>
        <authorList>
            <person name="Yin D."/>
            <person name="Schwarz E.M."/>
            <person name="Thomas C.G."/>
            <person name="Felde R.L."/>
            <person name="Korf I.F."/>
            <person name="Cutter A.D."/>
            <person name="Schartner C.M."/>
            <person name="Ralston E.J."/>
            <person name="Meyer B.J."/>
            <person name="Haag E.S."/>
        </authorList>
    </citation>
    <scope>NUCLEOTIDE SEQUENCE [LARGE SCALE GENOMIC DNA]</scope>
    <source>
        <strain evidence="4">JU1422</strain>
    </source>
</reference>
<name>A0A2G5T3W9_9PELO</name>
<keyword evidence="2" id="KW-0472">Membrane</keyword>
<keyword evidence="4" id="KW-1185">Reference proteome</keyword>
<organism evidence="3 4">
    <name type="scientific">Caenorhabditis nigoni</name>
    <dbReference type="NCBI Taxonomy" id="1611254"/>
    <lineage>
        <taxon>Eukaryota</taxon>
        <taxon>Metazoa</taxon>
        <taxon>Ecdysozoa</taxon>
        <taxon>Nematoda</taxon>
        <taxon>Chromadorea</taxon>
        <taxon>Rhabditida</taxon>
        <taxon>Rhabditina</taxon>
        <taxon>Rhabditomorpha</taxon>
        <taxon>Rhabditoidea</taxon>
        <taxon>Rhabditidae</taxon>
        <taxon>Peloderinae</taxon>
        <taxon>Caenorhabditis</taxon>
    </lineage>
</organism>
<evidence type="ECO:0000256" key="2">
    <source>
        <dbReference type="SAM" id="Phobius"/>
    </source>
</evidence>
<evidence type="ECO:0000256" key="1">
    <source>
        <dbReference type="SAM" id="MobiDB-lite"/>
    </source>
</evidence>
<evidence type="ECO:0000313" key="4">
    <source>
        <dbReference type="Proteomes" id="UP000230233"/>
    </source>
</evidence>
<gene>
    <name evidence="3" type="primary">Cnig_chr_X.g26551</name>
    <name evidence="3" type="ORF">B9Z55_026551</name>
</gene>
<proteinExistence type="predicted"/>
<feature type="region of interest" description="Disordered" evidence="1">
    <location>
        <begin position="1"/>
        <end position="49"/>
    </location>
</feature>